<feature type="domain" description="CDC20/Fizzy WD40" evidence="9">
    <location>
        <begin position="491"/>
        <end position="659"/>
    </location>
</feature>
<dbReference type="InterPro" id="IPR036322">
    <property type="entry name" value="WD40_repeat_dom_sf"/>
</dbReference>
<evidence type="ECO:0000259" key="9">
    <source>
        <dbReference type="Pfam" id="PF24807"/>
    </source>
</evidence>
<dbReference type="GO" id="GO:1905786">
    <property type="term" value="P:positive regulation of anaphase-promoting complex-dependent catabolic process"/>
    <property type="evidence" value="ECO:0007669"/>
    <property type="project" value="TreeGrafter"/>
</dbReference>
<dbReference type="InterPro" id="IPR033010">
    <property type="entry name" value="Cdc20/Fizzy"/>
</dbReference>
<dbReference type="PROSITE" id="PS50294">
    <property type="entry name" value="WD_REPEATS_REGION"/>
    <property type="match status" value="2"/>
</dbReference>
<comment type="similarity">
    <text evidence="1">Belongs to the WD repeat CDC20/Fizzy family.</text>
</comment>
<keyword evidence="3" id="KW-0677">Repeat</keyword>
<keyword evidence="4" id="KW-0131">Cell cycle</keyword>
<dbReference type="SUPFAM" id="SSF50978">
    <property type="entry name" value="WD40 repeat-like"/>
    <property type="match status" value="1"/>
</dbReference>
<evidence type="ECO:0000313" key="11">
    <source>
        <dbReference type="Proteomes" id="UP000243686"/>
    </source>
</evidence>
<dbReference type="Proteomes" id="UP000243686">
    <property type="component" value="Unassembled WGS sequence"/>
</dbReference>
<evidence type="ECO:0000256" key="7">
    <source>
        <dbReference type="SAM" id="Phobius"/>
    </source>
</evidence>
<gene>
    <name evidence="10" type="ORF">X801_09674</name>
</gene>
<dbReference type="SMART" id="SM00320">
    <property type="entry name" value="WD40"/>
    <property type="match status" value="7"/>
</dbReference>
<dbReference type="GO" id="GO:0010997">
    <property type="term" value="F:anaphase-promoting complex binding"/>
    <property type="evidence" value="ECO:0007669"/>
    <property type="project" value="InterPro"/>
</dbReference>
<dbReference type="InterPro" id="IPR024977">
    <property type="entry name" value="Apc4-like_WD40_dom"/>
</dbReference>
<organism evidence="10 11">
    <name type="scientific">Opisthorchis viverrini</name>
    <name type="common">Southeast Asian liver fluke</name>
    <dbReference type="NCBI Taxonomy" id="6198"/>
    <lineage>
        <taxon>Eukaryota</taxon>
        <taxon>Metazoa</taxon>
        <taxon>Spiralia</taxon>
        <taxon>Lophotrochozoa</taxon>
        <taxon>Platyhelminthes</taxon>
        <taxon>Trematoda</taxon>
        <taxon>Digenea</taxon>
        <taxon>Opisthorchiida</taxon>
        <taxon>Opisthorchiata</taxon>
        <taxon>Opisthorchiidae</taxon>
        <taxon>Opisthorchis</taxon>
    </lineage>
</organism>
<evidence type="ECO:0000256" key="1">
    <source>
        <dbReference type="ARBA" id="ARBA00006445"/>
    </source>
</evidence>
<sequence>MEQGYEKRLLGSPYKSVCFLPVILTPIKPNSPLKTPTKENYLDRYIPMRANAKWKTSSSFEPTGSHIRKLFSTGLPTHIDNSNGNEQVTSQSSQQSHSAGAESSWRVGANRTTGAPPGRIPSRDPAIPAESHVNDLLAALVANEVADSSMGGSFSPTKPDCISNVGSSSVLAAKENGNMFSYKIRKDNAAKMKTSPYSMSPVSEKSQSLLKYPQKQTRRISRVPYKVLDAPELQDDFYLNLVDWSSQNVLAVGLGTCVYLWNAFNSQVTRLCDVSREGDVISSVAWSKKGEHLAIGTYRGHVQIWDVTKASCLRSLTGHIARVGALAWNADLLASGSRDRYILLRDTRASATSGGGLSDPVPSAHLPSSNTVAIPATEMNEQPMLIDGSDPDSPSTPYHDPPMNTDLRHLLGMPDASSSPPNNGTGAADLNTTDSDVRTTRATNDLDISRSLGFSGPRWTGSSNLLGTHTTNAGTALQTVENGADRSVSGAVRVLKDHRQEVCGLKWSPDSQYLASGGNDNRLLVWSQHAPASGGPVLTYEEHVAAVKAIAWSPHQHGLLASGGGTADRCIRFWNTLTGQALRWVDTGSQVCNIAWSVHSNELVSTHGYSQNQILVWRYPSLTQLVKLTGHSYRVLYLAISPDGENIVTGAGDETLRFWNIFTKSKTPKVLSCRQKYLFHMTCCDPIILFFLRLLLFLGAIFYMLGSRLELRLASSPKVIRYTSLRFMAAYVVEYQELWFTSEVTCHMNSVESKNVAHHASEI</sequence>
<accession>A0A1S8WJB2</accession>
<dbReference type="PANTHER" id="PTHR19918">
    <property type="entry name" value="CELL DIVISION CYCLE 20 CDC20 FIZZY -RELATED"/>
    <property type="match status" value="1"/>
</dbReference>
<feature type="repeat" description="WD" evidence="5">
    <location>
        <begin position="628"/>
        <end position="669"/>
    </location>
</feature>
<dbReference type="GO" id="GO:0031145">
    <property type="term" value="P:anaphase-promoting complex-dependent catabolic process"/>
    <property type="evidence" value="ECO:0007669"/>
    <property type="project" value="TreeGrafter"/>
</dbReference>
<evidence type="ECO:0000313" key="10">
    <source>
        <dbReference type="EMBL" id="OON14534.1"/>
    </source>
</evidence>
<dbReference type="GO" id="GO:1990757">
    <property type="term" value="F:ubiquitin ligase activator activity"/>
    <property type="evidence" value="ECO:0007669"/>
    <property type="project" value="TreeGrafter"/>
</dbReference>
<keyword evidence="7" id="KW-1133">Transmembrane helix</keyword>
<proteinExistence type="inferred from homology"/>
<dbReference type="EMBL" id="KV906573">
    <property type="protein sequence ID" value="OON14534.1"/>
    <property type="molecule type" value="Genomic_DNA"/>
</dbReference>
<dbReference type="Gene3D" id="2.130.10.10">
    <property type="entry name" value="YVTN repeat-like/Quinoprotein amine dehydrogenase"/>
    <property type="match status" value="2"/>
</dbReference>
<dbReference type="InterPro" id="IPR056150">
    <property type="entry name" value="WD40_CDC20-Fz"/>
</dbReference>
<feature type="repeat" description="WD" evidence="5">
    <location>
        <begin position="495"/>
        <end position="527"/>
    </location>
</feature>
<dbReference type="InterPro" id="IPR015943">
    <property type="entry name" value="WD40/YVTN_repeat-like_dom_sf"/>
</dbReference>
<feature type="region of interest" description="Disordered" evidence="6">
    <location>
        <begin position="383"/>
        <end position="442"/>
    </location>
</feature>
<dbReference type="PANTHER" id="PTHR19918:SF1">
    <property type="entry name" value="FIZZY-RELATED PROTEIN HOMOLOG"/>
    <property type="match status" value="1"/>
</dbReference>
<keyword evidence="7" id="KW-0812">Transmembrane</keyword>
<feature type="compositionally biased region" description="Polar residues" evidence="6">
    <location>
        <begin position="416"/>
        <end position="434"/>
    </location>
</feature>
<keyword evidence="11" id="KW-1185">Reference proteome</keyword>
<name>A0A1S8WJB2_OPIVI</name>
<keyword evidence="2 5" id="KW-0853">WD repeat</keyword>
<dbReference type="PROSITE" id="PS00678">
    <property type="entry name" value="WD_REPEATS_1"/>
    <property type="match status" value="1"/>
</dbReference>
<evidence type="ECO:0000256" key="4">
    <source>
        <dbReference type="ARBA" id="ARBA00023306"/>
    </source>
</evidence>
<dbReference type="GO" id="GO:0005680">
    <property type="term" value="C:anaphase-promoting complex"/>
    <property type="evidence" value="ECO:0007669"/>
    <property type="project" value="TreeGrafter"/>
</dbReference>
<dbReference type="Pfam" id="PF12894">
    <property type="entry name" value="ANAPC4_WD40"/>
    <property type="match status" value="1"/>
</dbReference>
<dbReference type="InterPro" id="IPR019775">
    <property type="entry name" value="WD40_repeat_CS"/>
</dbReference>
<feature type="compositionally biased region" description="Low complexity" evidence="6">
    <location>
        <begin position="90"/>
        <end position="104"/>
    </location>
</feature>
<dbReference type="PROSITE" id="PS50082">
    <property type="entry name" value="WD_REPEATS_2"/>
    <property type="match status" value="3"/>
</dbReference>
<feature type="compositionally biased region" description="Polar residues" evidence="6">
    <location>
        <begin position="79"/>
        <end position="89"/>
    </location>
</feature>
<feature type="region of interest" description="Disordered" evidence="6">
    <location>
        <begin position="74"/>
        <end position="127"/>
    </location>
</feature>
<dbReference type="Pfam" id="PF24807">
    <property type="entry name" value="WD40_CDC20-Fz"/>
    <property type="match status" value="1"/>
</dbReference>
<evidence type="ECO:0000256" key="5">
    <source>
        <dbReference type="PROSITE-ProRule" id="PRU00221"/>
    </source>
</evidence>
<protein>
    <submittedName>
        <fullName evidence="10">WD domain, G-beta repeat protein</fullName>
    </submittedName>
</protein>
<dbReference type="InterPro" id="IPR001680">
    <property type="entry name" value="WD40_rpt"/>
</dbReference>
<evidence type="ECO:0000256" key="6">
    <source>
        <dbReference type="SAM" id="MobiDB-lite"/>
    </source>
</evidence>
<dbReference type="AlphaFoldDB" id="A0A1S8WJB2"/>
<evidence type="ECO:0000259" key="8">
    <source>
        <dbReference type="Pfam" id="PF12894"/>
    </source>
</evidence>
<keyword evidence="7" id="KW-0472">Membrane</keyword>
<feature type="domain" description="Anaphase-promoting complex subunit 4-like WD40" evidence="8">
    <location>
        <begin position="275"/>
        <end position="329"/>
    </location>
</feature>
<feature type="transmembrane region" description="Helical" evidence="7">
    <location>
        <begin position="687"/>
        <end position="706"/>
    </location>
</feature>
<feature type="repeat" description="WD" evidence="5">
    <location>
        <begin position="274"/>
        <end position="315"/>
    </location>
</feature>
<evidence type="ECO:0000256" key="3">
    <source>
        <dbReference type="ARBA" id="ARBA00022737"/>
    </source>
</evidence>
<evidence type="ECO:0000256" key="2">
    <source>
        <dbReference type="ARBA" id="ARBA00022574"/>
    </source>
</evidence>
<reference evidence="10 11" key="1">
    <citation type="submission" date="2015-03" db="EMBL/GenBank/DDBJ databases">
        <title>Draft genome of the nematode, Opisthorchis viverrini.</title>
        <authorList>
            <person name="Mitreva M."/>
        </authorList>
    </citation>
    <scope>NUCLEOTIDE SEQUENCE [LARGE SCALE GENOMIC DNA]</scope>
    <source>
        <strain evidence="10">Khon Kaen</strain>
    </source>
</reference>